<sequence>MYDLLGDVATAERTVLRYLPLTFRLVSPRPNSVVSGRPRIQLQCIGAAPYECEYACAEIRSQTRSVGSACGARREGAPAGPLQFSVYPSSDVQPGEVLSISVSSGLAGLGREFRDTVGPLYVESSPKLTAVYTAPGVILDFDATRILFIDRYQQLGVLDRATQAITWIATLPPDPAGRVPTYGHRRVHAGPVSDGDRAYRPLRGLSLSPFHSRIPSSADVVPAWALC</sequence>
<evidence type="ECO:0000313" key="2">
    <source>
        <dbReference type="Proteomes" id="UP000075635"/>
    </source>
</evidence>
<dbReference type="AlphaFoldDB" id="A0A150RN49"/>
<protein>
    <submittedName>
        <fullName evidence="1">Uncharacterized protein</fullName>
    </submittedName>
</protein>
<dbReference type="Proteomes" id="UP000075635">
    <property type="component" value="Unassembled WGS sequence"/>
</dbReference>
<organism evidence="1 2">
    <name type="scientific">Sorangium cellulosum</name>
    <name type="common">Polyangium cellulosum</name>
    <dbReference type="NCBI Taxonomy" id="56"/>
    <lineage>
        <taxon>Bacteria</taxon>
        <taxon>Pseudomonadati</taxon>
        <taxon>Myxococcota</taxon>
        <taxon>Polyangia</taxon>
        <taxon>Polyangiales</taxon>
        <taxon>Polyangiaceae</taxon>
        <taxon>Sorangium</taxon>
    </lineage>
</organism>
<evidence type="ECO:0000313" key="1">
    <source>
        <dbReference type="EMBL" id="KYF81704.1"/>
    </source>
</evidence>
<dbReference type="EMBL" id="JEMB01002361">
    <property type="protein sequence ID" value="KYF81704.1"/>
    <property type="molecule type" value="Genomic_DNA"/>
</dbReference>
<reference evidence="1 2" key="1">
    <citation type="submission" date="2014-02" db="EMBL/GenBank/DDBJ databases">
        <title>The small core and large imbalanced accessory genome model reveals a collaborative survival strategy of Sorangium cellulosum strains in nature.</title>
        <authorList>
            <person name="Han K."/>
            <person name="Peng R."/>
            <person name="Blom J."/>
            <person name="Li Y.-Z."/>
        </authorList>
    </citation>
    <scope>NUCLEOTIDE SEQUENCE [LARGE SCALE GENOMIC DNA]</scope>
    <source>
        <strain evidence="1 2">So0011-07</strain>
    </source>
</reference>
<comment type="caution">
    <text evidence="1">The sequence shown here is derived from an EMBL/GenBank/DDBJ whole genome shotgun (WGS) entry which is preliminary data.</text>
</comment>
<gene>
    <name evidence="1" type="ORF">BE17_38260</name>
</gene>
<name>A0A150RN49_SORCE</name>
<accession>A0A150RN49</accession>
<proteinExistence type="predicted"/>